<keyword evidence="1" id="KW-1133">Transmembrane helix</keyword>
<dbReference type="InterPro" id="IPR031596">
    <property type="entry name" value="MaAIMP_sms"/>
</dbReference>
<proteinExistence type="predicted"/>
<evidence type="ECO:0000313" key="3">
    <source>
        <dbReference type="Proteomes" id="UP001429745"/>
    </source>
</evidence>
<dbReference type="EMBL" id="JABACI010000006">
    <property type="protein sequence ID" value="NLP86001.1"/>
    <property type="molecule type" value="Genomic_DNA"/>
</dbReference>
<dbReference type="NCBIfam" id="NF033493">
    <property type="entry name" value="MetS_like_NSS"/>
    <property type="match status" value="1"/>
</dbReference>
<dbReference type="RefSeq" id="WP_168914485.1">
    <property type="nucleotide sequence ID" value="NZ_JABACI010000006.1"/>
</dbReference>
<protein>
    <submittedName>
        <fullName evidence="2">Methionine/alanine import family NSS transporter small subunit</fullName>
    </submittedName>
</protein>
<feature type="transmembrane region" description="Helical" evidence="1">
    <location>
        <begin position="6"/>
        <end position="27"/>
    </location>
</feature>
<evidence type="ECO:0000256" key="1">
    <source>
        <dbReference type="SAM" id="Phobius"/>
    </source>
</evidence>
<gene>
    <name evidence="2" type="ORF">HF576_19385</name>
</gene>
<accession>A0ABX1KKW4</accession>
<dbReference type="Proteomes" id="UP001429745">
    <property type="component" value="Unassembled WGS sequence"/>
</dbReference>
<name>A0ABX1KKW4_9MICO</name>
<evidence type="ECO:0000313" key="2">
    <source>
        <dbReference type="EMBL" id="NLP86001.1"/>
    </source>
</evidence>
<keyword evidence="1" id="KW-0812">Transmembrane</keyword>
<keyword evidence="3" id="KW-1185">Reference proteome</keyword>
<reference evidence="2 3" key="1">
    <citation type="submission" date="2020-04" db="EMBL/GenBank/DDBJ databases">
        <title>CFH 90308 Microbacterium sp.</title>
        <authorList>
            <person name="Nie G."/>
            <person name="Ming H."/>
            <person name="Xia T."/>
        </authorList>
    </citation>
    <scope>NUCLEOTIDE SEQUENCE [LARGE SCALE GENOMIC DNA]</scope>
    <source>
        <strain evidence="2 3">CFH 90308</strain>
    </source>
</reference>
<organism evidence="2 3">
    <name type="scientific">Microbacterium salsuginis</name>
    <dbReference type="NCBI Taxonomy" id="2722803"/>
    <lineage>
        <taxon>Bacteria</taxon>
        <taxon>Bacillati</taxon>
        <taxon>Actinomycetota</taxon>
        <taxon>Actinomycetes</taxon>
        <taxon>Micrococcales</taxon>
        <taxon>Microbacteriaceae</taxon>
        <taxon>Microbacterium</taxon>
    </lineage>
</organism>
<dbReference type="Pfam" id="PF16951">
    <property type="entry name" value="MaAIMP_sms"/>
    <property type="match status" value="1"/>
</dbReference>
<sequence>MTPLAITFLVLAIVIVWGGLVASTVFLRRSPDVAEYPAGALDDHREDEAPIEHDT</sequence>
<comment type="caution">
    <text evidence="2">The sequence shown here is derived from an EMBL/GenBank/DDBJ whole genome shotgun (WGS) entry which is preliminary data.</text>
</comment>
<keyword evidence="1" id="KW-0472">Membrane</keyword>